<name>A0A8J2VG67_9BACL</name>
<dbReference type="EMBL" id="BMHQ01000007">
    <property type="protein sequence ID" value="GGE19534.1"/>
    <property type="molecule type" value="Genomic_DNA"/>
</dbReference>
<keyword evidence="2" id="KW-1185">Reference proteome</keyword>
<gene>
    <name evidence="1" type="ORF">GCM10011571_21820</name>
</gene>
<comment type="caution">
    <text evidence="1">The sequence shown here is derived from an EMBL/GenBank/DDBJ whole genome shotgun (WGS) entry which is preliminary data.</text>
</comment>
<reference evidence="1" key="1">
    <citation type="journal article" date="2014" name="Int. J. Syst. Evol. Microbiol.">
        <title>Complete genome sequence of Corynebacterium casei LMG S-19264T (=DSM 44701T), isolated from a smear-ripened cheese.</title>
        <authorList>
            <consortium name="US DOE Joint Genome Institute (JGI-PGF)"/>
            <person name="Walter F."/>
            <person name="Albersmeier A."/>
            <person name="Kalinowski J."/>
            <person name="Ruckert C."/>
        </authorList>
    </citation>
    <scope>NUCLEOTIDE SEQUENCE</scope>
    <source>
        <strain evidence="1">CGMCC 1.15179</strain>
    </source>
</reference>
<protein>
    <submittedName>
        <fullName evidence="1">Uncharacterized protein</fullName>
    </submittedName>
</protein>
<proteinExistence type="predicted"/>
<sequence>MNDVILITGNVAFQINLDPTIWIFDDRRFDMQERFGVNGLGMELAPFLEHAQPKPDAAKVVIHQQDGSKTVVPLKMARKAVLQFARDGKPIRPNGPALFYFGDGSNKENPIGAITRLEVV</sequence>
<evidence type="ECO:0000313" key="2">
    <source>
        <dbReference type="Proteomes" id="UP000625210"/>
    </source>
</evidence>
<reference evidence="1" key="2">
    <citation type="submission" date="2020-09" db="EMBL/GenBank/DDBJ databases">
        <authorList>
            <person name="Sun Q."/>
            <person name="Zhou Y."/>
        </authorList>
    </citation>
    <scope>NUCLEOTIDE SEQUENCE</scope>
    <source>
        <strain evidence="1">CGMCC 1.15179</strain>
    </source>
</reference>
<accession>A0A8J2VG67</accession>
<dbReference type="Proteomes" id="UP000625210">
    <property type="component" value="Unassembled WGS sequence"/>
</dbReference>
<organism evidence="1 2">
    <name type="scientific">Marinithermofilum abyssi</name>
    <dbReference type="NCBI Taxonomy" id="1571185"/>
    <lineage>
        <taxon>Bacteria</taxon>
        <taxon>Bacillati</taxon>
        <taxon>Bacillota</taxon>
        <taxon>Bacilli</taxon>
        <taxon>Bacillales</taxon>
        <taxon>Thermoactinomycetaceae</taxon>
        <taxon>Marinithermofilum</taxon>
    </lineage>
</organism>
<dbReference type="AlphaFoldDB" id="A0A8J2VG67"/>
<evidence type="ECO:0000313" key="1">
    <source>
        <dbReference type="EMBL" id="GGE19534.1"/>
    </source>
</evidence>
<dbReference type="RefSeq" id="WP_188647926.1">
    <property type="nucleotide sequence ID" value="NZ_BMHQ01000007.1"/>
</dbReference>